<organism evidence="1 2">
    <name type="scientific">Neokomagataea thailandica NBRC 106555</name>
    <dbReference type="NCBI Taxonomy" id="1223520"/>
    <lineage>
        <taxon>Bacteria</taxon>
        <taxon>Pseudomonadati</taxon>
        <taxon>Pseudomonadota</taxon>
        <taxon>Alphaproteobacteria</taxon>
        <taxon>Acetobacterales</taxon>
        <taxon>Acetobacteraceae</taxon>
        <taxon>Neokomagataea</taxon>
    </lineage>
</organism>
<protein>
    <recommendedName>
        <fullName evidence="3">Transposase</fullName>
    </recommendedName>
</protein>
<dbReference type="EMBL" id="BAQC01000038">
    <property type="protein sequence ID" value="GBR53870.1"/>
    <property type="molecule type" value="Genomic_DNA"/>
</dbReference>
<accession>A0ABQ0QR31</accession>
<reference evidence="1 2" key="1">
    <citation type="submission" date="2013-04" db="EMBL/GenBank/DDBJ databases">
        <title>The genome sequencing project of 58 acetic acid bacteria.</title>
        <authorList>
            <person name="Okamoto-Kainuma A."/>
            <person name="Ishikawa M."/>
            <person name="Umino S."/>
            <person name="Koizumi Y."/>
            <person name="Shiwa Y."/>
            <person name="Yoshikawa H."/>
            <person name="Matsutani M."/>
            <person name="Matsushita K."/>
        </authorList>
    </citation>
    <scope>NUCLEOTIDE SEQUENCE [LARGE SCALE GENOMIC DNA]</scope>
    <source>
        <strain evidence="1 2">NBRC 106555</strain>
    </source>
</reference>
<keyword evidence="2" id="KW-1185">Reference proteome</keyword>
<gene>
    <name evidence="1" type="ORF">AA106555_1473</name>
</gene>
<name>A0ABQ0QR31_9PROT</name>
<evidence type="ECO:0000313" key="1">
    <source>
        <dbReference type="EMBL" id="GBR53870.1"/>
    </source>
</evidence>
<evidence type="ECO:0008006" key="3">
    <source>
        <dbReference type="Google" id="ProtNLM"/>
    </source>
</evidence>
<evidence type="ECO:0000313" key="2">
    <source>
        <dbReference type="Proteomes" id="UP001062632"/>
    </source>
</evidence>
<sequence length="72" mass="8084">MAYRTMQAHMVTIMAMIIKNRPPALAQSRSAKWDLYWESGLDMFIHLSALRSSTGVHGDGTALPQEGTEYWG</sequence>
<dbReference type="Proteomes" id="UP001062632">
    <property type="component" value="Unassembled WGS sequence"/>
</dbReference>
<comment type="caution">
    <text evidence="1">The sequence shown here is derived from an EMBL/GenBank/DDBJ whole genome shotgun (WGS) entry which is preliminary data.</text>
</comment>
<proteinExistence type="predicted"/>